<dbReference type="InterPro" id="IPR000119">
    <property type="entry name" value="Hist_DNA-bd"/>
</dbReference>
<dbReference type="PANTHER" id="PTHR33175">
    <property type="entry name" value="DNA-BINDING PROTEIN HU"/>
    <property type="match status" value="1"/>
</dbReference>
<protein>
    <submittedName>
        <fullName evidence="4">DNA-binding protein</fullName>
    </submittedName>
</protein>
<dbReference type="SUPFAM" id="SSF47729">
    <property type="entry name" value="IHF-like DNA-binding proteins"/>
    <property type="match status" value="1"/>
</dbReference>
<dbReference type="GO" id="GO:0030261">
    <property type="term" value="P:chromosome condensation"/>
    <property type="evidence" value="ECO:0007669"/>
    <property type="project" value="UniProtKB-KW"/>
</dbReference>
<dbReference type="CDD" id="cd13831">
    <property type="entry name" value="HU"/>
    <property type="match status" value="1"/>
</dbReference>
<name>A0A1J5EDY5_9BACT</name>
<evidence type="ECO:0000313" key="5">
    <source>
        <dbReference type="Proteomes" id="UP000183085"/>
    </source>
</evidence>
<dbReference type="PROSITE" id="PS00045">
    <property type="entry name" value="HISTONE_LIKE"/>
    <property type="match status" value="1"/>
</dbReference>
<keyword evidence="2 4" id="KW-0238">DNA-binding</keyword>
<proteinExistence type="inferred from homology"/>
<dbReference type="InterPro" id="IPR020816">
    <property type="entry name" value="Histone-like_DNA-bd_CS"/>
</dbReference>
<reference evidence="4 5" key="1">
    <citation type="journal article" date="2016" name="Environ. Microbiol.">
        <title>Genomic resolution of a cold subsurface aquifer community provides metabolic insights for novel microbes adapted to high CO concentrations.</title>
        <authorList>
            <person name="Probst A.J."/>
            <person name="Castelle C.J."/>
            <person name="Singh A."/>
            <person name="Brown C.T."/>
            <person name="Anantharaman K."/>
            <person name="Sharon I."/>
            <person name="Hug L.A."/>
            <person name="Burstein D."/>
            <person name="Emerson J.B."/>
            <person name="Thomas B.C."/>
            <person name="Banfield J.F."/>
        </authorList>
    </citation>
    <scope>NUCLEOTIDE SEQUENCE [LARGE SCALE GENOMIC DNA]</scope>
    <source>
        <strain evidence="4">CG2_30_40_21</strain>
    </source>
</reference>
<sequence>MTKVDLVNKVAELGLTKKQAGEAVNAVLDGIADALQQGDKVQLIGFGSFSVKSREARSGRNPRTGDVIDIAAKNIPVFKPGAELKAAVN</sequence>
<comment type="similarity">
    <text evidence="3">Belongs to the bacterial histone-like protein family.</text>
</comment>
<dbReference type="GO" id="GO:0030527">
    <property type="term" value="F:structural constituent of chromatin"/>
    <property type="evidence" value="ECO:0007669"/>
    <property type="project" value="InterPro"/>
</dbReference>
<dbReference type="Pfam" id="PF00216">
    <property type="entry name" value="Bac_DNA_binding"/>
    <property type="match status" value="1"/>
</dbReference>
<accession>A0A1J5EDY5</accession>
<comment type="caution">
    <text evidence="4">The sequence shown here is derived from an EMBL/GenBank/DDBJ whole genome shotgun (WGS) entry which is preliminary data.</text>
</comment>
<gene>
    <name evidence="4" type="ORF">AUJ95_03195</name>
</gene>
<organism evidence="4 5">
    <name type="scientific">Candidatus Desantisbacteria bacterium CG2_30_40_21</name>
    <dbReference type="NCBI Taxonomy" id="1817895"/>
    <lineage>
        <taxon>Bacteria</taxon>
        <taxon>Candidatus Desantisiibacteriota</taxon>
    </lineage>
</organism>
<dbReference type="SMART" id="SM00411">
    <property type="entry name" value="BHL"/>
    <property type="match status" value="1"/>
</dbReference>
<dbReference type="PANTHER" id="PTHR33175:SF3">
    <property type="entry name" value="DNA-BINDING PROTEIN HU-BETA"/>
    <property type="match status" value="1"/>
</dbReference>
<evidence type="ECO:0000256" key="2">
    <source>
        <dbReference type="ARBA" id="ARBA00023125"/>
    </source>
</evidence>
<dbReference type="InterPro" id="IPR010992">
    <property type="entry name" value="IHF-like_DNA-bd_dom_sf"/>
</dbReference>
<evidence type="ECO:0000256" key="1">
    <source>
        <dbReference type="ARBA" id="ARBA00023067"/>
    </source>
</evidence>
<dbReference type="AlphaFoldDB" id="A0A1J5EDY5"/>
<evidence type="ECO:0000313" key="4">
    <source>
        <dbReference type="EMBL" id="OIP41534.1"/>
    </source>
</evidence>
<dbReference type="Proteomes" id="UP000183085">
    <property type="component" value="Unassembled WGS sequence"/>
</dbReference>
<dbReference type="GO" id="GO:0005829">
    <property type="term" value="C:cytosol"/>
    <property type="evidence" value="ECO:0007669"/>
    <property type="project" value="TreeGrafter"/>
</dbReference>
<dbReference type="GO" id="GO:0003677">
    <property type="term" value="F:DNA binding"/>
    <property type="evidence" value="ECO:0007669"/>
    <property type="project" value="UniProtKB-KW"/>
</dbReference>
<dbReference type="EMBL" id="MNYI01000077">
    <property type="protein sequence ID" value="OIP41534.1"/>
    <property type="molecule type" value="Genomic_DNA"/>
</dbReference>
<keyword evidence="1" id="KW-0226">DNA condensation</keyword>
<evidence type="ECO:0000256" key="3">
    <source>
        <dbReference type="RuleBase" id="RU003939"/>
    </source>
</evidence>
<dbReference type="PRINTS" id="PR01727">
    <property type="entry name" value="DNABINDINGHU"/>
</dbReference>
<dbReference type="Gene3D" id="4.10.520.10">
    <property type="entry name" value="IHF-like DNA-binding proteins"/>
    <property type="match status" value="1"/>
</dbReference>
<dbReference type="STRING" id="1817895.AUJ95_03195"/>